<feature type="domain" description="Sushi" evidence="8">
    <location>
        <begin position="738"/>
        <end position="795"/>
    </location>
</feature>
<evidence type="ECO:0000256" key="6">
    <source>
        <dbReference type="PROSITE-ProRule" id="PRU00302"/>
    </source>
</evidence>
<sequence>MAFVAELQSSSCGNPGVPPKGILYGTRFDVGDKIRYSCVTGYILDGHPQLTCIANSVNTASWDFPVPICRAEDACGGTMRGSSGIVSSPGFPNEYHNNADCTWTIVAEPGDTISLIFTDFQMEEKYDYLEIEGSEPPTIWLSGMNIPPPIISNKNWLRLHFVTDSNHRYRGFSAPYQVKKAIDFKSRGFKLFPGKDNSNKFSILNEGGIKQASNLCPDPGEPENGKRIGSDFSLGATIQFSCDEDYVLQGSKSITCQRIAEVFAAWSDHRPVCKVKTCGSNLQGPSGTFTSPNFPFQYDSNAQCVWVVAAINNNKVIQINFEEFDLEIGYDTLTIGDGGEVGDPKTVLQVLTGSFVPDLIVSMSSQMWLHLQTDESVGSIGFKVNYKEIEKESCGDPGTPLYGIREGDGFSNRDVLRFECQFGFELIGEKSIVCQENNQWSANIPICIFPCLSNFTAPMGTVLSPDYPEGYGNNLNCIWTIISDPGSRIHLSFNDFDLESQFDFLAVKDGDSPDSPLLGTFTGAEVPSHLTSNGHILRLEFQADHSMSGRGFNISYNTFGHNECPDPGVPINARRFGDNFQLGSSISVICEEGFIKTQGTETITCILMDGKVMWSGPIPKCGAPCGGHFSSPSGVILSPGWPGYYKDSLNCEWVIEAEPGHSIKITFERFQTELNYDVLEVHDGPNLLSPLLGSYNGTQVPQFLFSSSNFIYLLFTTDNSRSNNGFKIHYESVTVNTYSCLDPGIPVHGRRYGHDFSIGSTVSFSCDPGYRLSHEEPLLCEKNHWWSHPLPTCDALCGGDVRGPSGTILSPGYPELYPNSLNCTWTVDVTHGKGVQFTFYTFHLEDHHDYLLITENGSFTQPLARLTGSDLPSPINAGLYGNFRAQLRFISDFSISYEGFNISFSEYNLEPCEDPGIPQFGNRIGFNFGVGDTLTFSCSSGYRLEGASEIICLGGGRRVWSAPLPRCVAECGASTTNNEGILLSPNYPLNYENNHECIYSIQVQAGKGINISARTFHLAQGDVLKIYDGRDNTAHLLGAFTGASLRGLTLSSTSNHLWLEFNSDTEGTDEGFQLVYTTECGGRFKGESSGRILSPGYPFPYDNNLRCMWMIEVDPGNIVSLQFLAFDTEASHDILRVWDGPPENEMLLKEISGSLIPEGIHSTLNIVTIQFDTDFYISKSGFAIQFSSRYAPMYRHTCKTWGLAALGKGGGEFDVCD</sequence>
<feature type="disulfide bond" evidence="6">
    <location>
        <begin position="766"/>
        <end position="793"/>
    </location>
</feature>
<dbReference type="InterPro" id="IPR035914">
    <property type="entry name" value="Sperma_CUB_dom_sf"/>
</dbReference>
<evidence type="ECO:0000259" key="8">
    <source>
        <dbReference type="PROSITE" id="PS50923"/>
    </source>
</evidence>
<dbReference type="PROSITE" id="PS50923">
    <property type="entry name" value="SUSHI"/>
    <property type="match status" value="6"/>
</dbReference>
<dbReference type="InterPro" id="IPR035976">
    <property type="entry name" value="Sushi/SCR/CCP_sf"/>
</dbReference>
<gene>
    <name evidence="9" type="primary">CSMD3</name>
    <name evidence="9" type="ORF">Y1Q_0017938</name>
</gene>
<dbReference type="InterPro" id="IPR000859">
    <property type="entry name" value="CUB_dom"/>
</dbReference>
<dbReference type="PANTHER" id="PTHR45656:SF4">
    <property type="entry name" value="PROTEIN CBR-CLEC-78"/>
    <property type="match status" value="1"/>
</dbReference>
<keyword evidence="1 6" id="KW-0768">Sushi</keyword>
<evidence type="ECO:0000313" key="9">
    <source>
        <dbReference type="EMBL" id="KYO29290.1"/>
    </source>
</evidence>
<feature type="disulfide bond" evidence="6">
    <location>
        <begin position="420"/>
        <end position="447"/>
    </location>
</feature>
<keyword evidence="3" id="KW-0677">Repeat</keyword>
<keyword evidence="4 6" id="KW-1015">Disulfide bond</keyword>
<dbReference type="PANTHER" id="PTHR45656">
    <property type="entry name" value="PROTEIN CBR-CLEC-78"/>
    <property type="match status" value="1"/>
</dbReference>
<dbReference type="SMART" id="SM00042">
    <property type="entry name" value="CUB"/>
    <property type="match status" value="7"/>
</dbReference>
<feature type="disulfide bond" evidence="5">
    <location>
        <begin position="1080"/>
        <end position="1107"/>
    </location>
</feature>
<keyword evidence="10" id="KW-1185">Reference proteome</keyword>
<dbReference type="Gene3D" id="2.10.70.10">
    <property type="entry name" value="Complement Module, domain 1"/>
    <property type="match status" value="6"/>
</dbReference>
<feature type="domain" description="CUB" evidence="7">
    <location>
        <begin position="451"/>
        <end position="559"/>
    </location>
</feature>
<dbReference type="AlphaFoldDB" id="A0A151MXQ7"/>
<dbReference type="InterPro" id="IPR051277">
    <property type="entry name" value="SEZ6_CSMD_C4BPB_Regulators"/>
</dbReference>
<dbReference type="Pfam" id="PF00084">
    <property type="entry name" value="Sushi"/>
    <property type="match status" value="6"/>
</dbReference>
<dbReference type="CDD" id="cd00041">
    <property type="entry name" value="CUB"/>
    <property type="match status" value="7"/>
</dbReference>
<feature type="domain" description="Sushi" evidence="8">
    <location>
        <begin position="392"/>
        <end position="449"/>
    </location>
</feature>
<dbReference type="SUPFAM" id="SSF57535">
    <property type="entry name" value="Complement control module/SCR domain"/>
    <property type="match status" value="6"/>
</dbReference>
<proteinExistence type="predicted"/>
<dbReference type="FunFam" id="2.60.120.290:FF:000001">
    <property type="entry name" value="CUB and sushi domain-containing protein 3 isoform X1"/>
    <property type="match status" value="7"/>
</dbReference>
<evidence type="ECO:0000256" key="5">
    <source>
        <dbReference type="PROSITE-ProRule" id="PRU00059"/>
    </source>
</evidence>
<dbReference type="eggNOG" id="KOG4297">
    <property type="taxonomic scope" value="Eukaryota"/>
</dbReference>
<name>A0A151MXQ7_ALLMI</name>
<feature type="domain" description="CUB" evidence="7">
    <location>
        <begin position="1080"/>
        <end position="1189"/>
    </location>
</feature>
<feature type="domain" description="Sushi" evidence="8">
    <location>
        <begin position="214"/>
        <end position="275"/>
    </location>
</feature>
<evidence type="ECO:0000259" key="7">
    <source>
        <dbReference type="PROSITE" id="PS01180"/>
    </source>
</evidence>
<feature type="domain" description="Sushi" evidence="8">
    <location>
        <begin position="910"/>
        <end position="969"/>
    </location>
</feature>
<feature type="domain" description="Sushi" evidence="8">
    <location>
        <begin position="562"/>
        <end position="623"/>
    </location>
</feature>
<feature type="domain" description="CUB" evidence="7">
    <location>
        <begin position="797"/>
        <end position="907"/>
    </location>
</feature>
<feature type="domain" description="Sushi" evidence="8">
    <location>
        <begin position="10"/>
        <end position="71"/>
    </location>
</feature>
<accession>A0A151MXQ7</accession>
<dbReference type="FunFam" id="2.10.70.10:FF:000047">
    <property type="entry name" value="CUB and Sushi multiple domains 3"/>
    <property type="match status" value="1"/>
</dbReference>
<dbReference type="SMART" id="SM00032">
    <property type="entry name" value="CCP"/>
    <property type="match status" value="6"/>
</dbReference>
<evidence type="ECO:0000313" key="10">
    <source>
        <dbReference type="Proteomes" id="UP000050525"/>
    </source>
</evidence>
<dbReference type="InterPro" id="IPR000436">
    <property type="entry name" value="Sushi_SCR_CCP_dom"/>
</dbReference>
<dbReference type="FunFam" id="2.10.70.10:FF:000002">
    <property type="entry name" value="CUB and Sushi multiple domains 3"/>
    <property type="match status" value="4"/>
</dbReference>
<evidence type="ECO:0000256" key="2">
    <source>
        <dbReference type="ARBA" id="ARBA00022729"/>
    </source>
</evidence>
<dbReference type="FunFam" id="2.10.70.10:FF:000053">
    <property type="entry name" value="CUB and Sushi multiple domains 3"/>
    <property type="match status" value="1"/>
</dbReference>
<dbReference type="Pfam" id="PF00431">
    <property type="entry name" value="CUB"/>
    <property type="match status" value="7"/>
</dbReference>
<feature type="domain" description="CUB" evidence="7">
    <location>
        <begin position="278"/>
        <end position="389"/>
    </location>
</feature>
<organism evidence="9 10">
    <name type="scientific">Alligator mississippiensis</name>
    <name type="common">American alligator</name>
    <dbReference type="NCBI Taxonomy" id="8496"/>
    <lineage>
        <taxon>Eukaryota</taxon>
        <taxon>Metazoa</taxon>
        <taxon>Chordata</taxon>
        <taxon>Craniata</taxon>
        <taxon>Vertebrata</taxon>
        <taxon>Euteleostomi</taxon>
        <taxon>Archelosauria</taxon>
        <taxon>Archosauria</taxon>
        <taxon>Crocodylia</taxon>
        <taxon>Alligatoridae</taxon>
        <taxon>Alligatorinae</taxon>
        <taxon>Alligator</taxon>
    </lineage>
</organism>
<evidence type="ECO:0000256" key="3">
    <source>
        <dbReference type="ARBA" id="ARBA00022737"/>
    </source>
</evidence>
<feature type="domain" description="CUB" evidence="7">
    <location>
        <begin position="971"/>
        <end position="1079"/>
    </location>
</feature>
<dbReference type="SUPFAM" id="SSF49854">
    <property type="entry name" value="Spermadhesin, CUB domain"/>
    <property type="match status" value="7"/>
</dbReference>
<feature type="domain" description="CUB" evidence="7">
    <location>
        <begin position="75"/>
        <end position="179"/>
    </location>
</feature>
<comment type="caution">
    <text evidence="6">Lacks conserved residue(s) required for the propagation of feature annotation.</text>
</comment>
<evidence type="ECO:0000256" key="4">
    <source>
        <dbReference type="ARBA" id="ARBA00023157"/>
    </source>
</evidence>
<comment type="caution">
    <text evidence="9">The sequence shown here is derived from an EMBL/GenBank/DDBJ whole genome shotgun (WGS) entry which is preliminary data.</text>
</comment>
<dbReference type="Gene3D" id="2.60.120.290">
    <property type="entry name" value="Spermadhesin, CUB domain"/>
    <property type="match status" value="7"/>
</dbReference>
<dbReference type="EMBL" id="AKHW03004704">
    <property type="protein sequence ID" value="KYO29290.1"/>
    <property type="molecule type" value="Genomic_DNA"/>
</dbReference>
<protein>
    <submittedName>
        <fullName evidence="9">CUB and sushi domain-containing protein 3 isoform B</fullName>
    </submittedName>
</protein>
<feature type="domain" description="CUB" evidence="7">
    <location>
        <begin position="625"/>
        <end position="733"/>
    </location>
</feature>
<dbReference type="Proteomes" id="UP000050525">
    <property type="component" value="Unassembled WGS sequence"/>
</dbReference>
<evidence type="ECO:0000256" key="1">
    <source>
        <dbReference type="ARBA" id="ARBA00022659"/>
    </source>
</evidence>
<reference evidence="9 10" key="1">
    <citation type="journal article" date="2012" name="Genome Biol.">
        <title>Sequencing three crocodilian genomes to illuminate the evolution of archosaurs and amniotes.</title>
        <authorList>
            <person name="St John J.A."/>
            <person name="Braun E.L."/>
            <person name="Isberg S.R."/>
            <person name="Miles L.G."/>
            <person name="Chong A.Y."/>
            <person name="Gongora J."/>
            <person name="Dalzell P."/>
            <person name="Moran C."/>
            <person name="Bed'hom B."/>
            <person name="Abzhanov A."/>
            <person name="Burgess S.C."/>
            <person name="Cooksey A.M."/>
            <person name="Castoe T.A."/>
            <person name="Crawford N.G."/>
            <person name="Densmore L.D."/>
            <person name="Drew J.C."/>
            <person name="Edwards S.V."/>
            <person name="Faircloth B.C."/>
            <person name="Fujita M.K."/>
            <person name="Greenwold M.J."/>
            <person name="Hoffmann F.G."/>
            <person name="Howard J.M."/>
            <person name="Iguchi T."/>
            <person name="Janes D.E."/>
            <person name="Khan S.Y."/>
            <person name="Kohno S."/>
            <person name="de Koning A.J."/>
            <person name="Lance S.L."/>
            <person name="McCarthy F.M."/>
            <person name="McCormack J.E."/>
            <person name="Merchant M.E."/>
            <person name="Peterson D.G."/>
            <person name="Pollock D.D."/>
            <person name="Pourmand N."/>
            <person name="Raney B.J."/>
            <person name="Roessler K.A."/>
            <person name="Sanford J.R."/>
            <person name="Sawyer R.H."/>
            <person name="Schmidt C.J."/>
            <person name="Triplett E.W."/>
            <person name="Tuberville T.D."/>
            <person name="Venegas-Anaya M."/>
            <person name="Howard J.T."/>
            <person name="Jarvis E.D."/>
            <person name="Guillette L.J.Jr."/>
            <person name="Glenn T.C."/>
            <person name="Green R.E."/>
            <person name="Ray D.A."/>
        </authorList>
    </citation>
    <scope>NUCLEOTIDE SEQUENCE [LARGE SCALE GENOMIC DNA]</scope>
    <source>
        <strain evidence="9">KSC_2009_1</strain>
    </source>
</reference>
<dbReference type="CDD" id="cd00033">
    <property type="entry name" value="CCP"/>
    <property type="match status" value="6"/>
</dbReference>
<dbReference type="PROSITE" id="PS01180">
    <property type="entry name" value="CUB"/>
    <property type="match status" value="7"/>
</dbReference>
<keyword evidence="2" id="KW-0732">Signal</keyword>